<comment type="caution">
    <text evidence="1">The sequence shown here is derived from an EMBL/GenBank/DDBJ whole genome shotgun (WGS) entry which is preliminary data.</text>
</comment>
<accession>V2WHG8</accession>
<protein>
    <submittedName>
        <fullName evidence="1">Uncharacterized protein</fullName>
    </submittedName>
</protein>
<sequence>MNCASGRQRFFPQGSPRSASASIFISELGGQEMVIGDRLGVMGRVSRVMRIE</sequence>
<evidence type="ECO:0000313" key="1">
    <source>
        <dbReference type="EMBL" id="ESK81032.1"/>
    </source>
</evidence>
<dbReference type="AlphaFoldDB" id="V2WHG8"/>
<keyword evidence="2" id="KW-1185">Reference proteome</keyword>
<dbReference type="EMBL" id="AWSO01002750">
    <property type="protein sequence ID" value="ESK81032.1"/>
    <property type="molecule type" value="Genomic_DNA"/>
</dbReference>
<dbReference type="HOGENOM" id="CLU_3093012_0_0_1"/>
<name>V2WHG8_MONRO</name>
<dbReference type="Proteomes" id="UP000017559">
    <property type="component" value="Unassembled WGS sequence"/>
</dbReference>
<gene>
    <name evidence="1" type="ORF">Moror_16275</name>
</gene>
<dbReference type="KEGG" id="mrr:Moror_16275"/>
<feature type="non-terminal residue" evidence="1">
    <location>
        <position position="52"/>
    </location>
</feature>
<proteinExistence type="predicted"/>
<reference evidence="1 2" key="1">
    <citation type="journal article" date="2014" name="BMC Genomics">
        <title>Genome and secretome analysis of the hemibiotrophic fungal pathogen, Moniliophthora roreri, which causes frosty pod rot disease of cacao: mechanisms of the biotrophic and necrotrophic phases.</title>
        <authorList>
            <person name="Meinhardt L.W."/>
            <person name="Costa G.G.L."/>
            <person name="Thomazella D.P.T."/>
            <person name="Teixeira P.J.P.L."/>
            <person name="Carazzolle M.F."/>
            <person name="Schuster S.C."/>
            <person name="Carlson J.E."/>
            <person name="Guiltinan M.J."/>
            <person name="Mieczkowski P."/>
            <person name="Farmer A."/>
            <person name="Ramaraj T."/>
            <person name="Crozier J."/>
            <person name="Davis R.E."/>
            <person name="Shao J."/>
            <person name="Melnick R.L."/>
            <person name="Pereira G.A.G."/>
            <person name="Bailey B.A."/>
        </authorList>
    </citation>
    <scope>NUCLEOTIDE SEQUENCE [LARGE SCALE GENOMIC DNA]</scope>
    <source>
        <strain evidence="1 2">MCA 2997</strain>
    </source>
</reference>
<organism evidence="1 2">
    <name type="scientific">Moniliophthora roreri (strain MCA 2997)</name>
    <name type="common">Cocoa frosty pod rot fungus</name>
    <name type="synonym">Crinipellis roreri</name>
    <dbReference type="NCBI Taxonomy" id="1381753"/>
    <lineage>
        <taxon>Eukaryota</taxon>
        <taxon>Fungi</taxon>
        <taxon>Dikarya</taxon>
        <taxon>Basidiomycota</taxon>
        <taxon>Agaricomycotina</taxon>
        <taxon>Agaricomycetes</taxon>
        <taxon>Agaricomycetidae</taxon>
        <taxon>Agaricales</taxon>
        <taxon>Marasmiineae</taxon>
        <taxon>Marasmiaceae</taxon>
        <taxon>Moniliophthora</taxon>
    </lineage>
</organism>
<evidence type="ECO:0000313" key="2">
    <source>
        <dbReference type="Proteomes" id="UP000017559"/>
    </source>
</evidence>